<reference evidence="3" key="1">
    <citation type="submission" date="2017-10" db="EMBL/GenBank/DDBJ databases">
        <authorList>
            <person name="Armitage A.D."/>
            <person name="Barbara D.J."/>
            <person name="Woodhall J.W."/>
            <person name="Sreenivasaprasad S."/>
            <person name="Lane C.R."/>
            <person name="Clarkson J.P."/>
            <person name="Harrison R.J."/>
        </authorList>
    </citation>
    <scope>NUCLEOTIDE SEQUENCE</scope>
    <source>
        <strain evidence="3">FERA 1164</strain>
    </source>
</reference>
<name>A0AB37W0P6_9PLEO</name>
<evidence type="ECO:0000313" key="4">
    <source>
        <dbReference type="Proteomes" id="UP000292340"/>
    </source>
</evidence>
<sequence>MAISILLEILAILDLLVQGPPTRSVQDPDYAEYMEEILAQIAARLESPLTTEDIRERLLQMLRVRRKYPNDVLKFLLLQGTETIQLELDRESNRQIEEHVKTLQRKDPIGGAQRSRRARSTVPDAAKQWKRASSVATSGSLQSSKVSVDPSRINERNAVSKLKVTTKRKRKPQRDAAILSNNPVPSAKNPCASDCSQAPVPVEAIVDLPISTSDESLSGRRPSIPETTKRSDDSTNPHASTDATSKENLSPTDNVDSTQAVMASELAFYKKRCQKLKEECLILENQRRQVASLGQLPGDVTKVLNQNTRRIAMLERKLKDRSSLERYLSFGKTPSVVQNSQRLIGLFQDLKKSIAMVLVRNAAKEYATGSLLGISADLDSLLCSVFGIDTPCNLEEKRYGFPALTSFELIQALAGASIYNWIFGAEFQAHVMRTTPLLEEYRSLITTCSSRESLCDLDLAVHRSILESESFKKVIIPKMARVFRKRLTHTIKLFLKKRSKSKAIKKLRSSLEPVFTLAVEIRAESLLSASNFELIWPVAGSAVSGADMEMTSSKPIAGPGVVKLPLLPGLRAFPKKKTMVGYQGFAQEKSIKMPQDYVVKALVLC</sequence>
<feature type="compositionally biased region" description="Polar residues" evidence="1">
    <location>
        <begin position="134"/>
        <end position="146"/>
    </location>
</feature>
<comment type="caution">
    <text evidence="3">The sequence shown here is derived from an EMBL/GenBank/DDBJ whole genome shotgun (WGS) entry which is preliminary data.</text>
</comment>
<evidence type="ECO:0000256" key="1">
    <source>
        <dbReference type="SAM" id="MobiDB-lite"/>
    </source>
</evidence>
<gene>
    <name evidence="3" type="ORF">AA0115_g12404</name>
</gene>
<evidence type="ECO:0000313" key="3">
    <source>
        <dbReference type="EMBL" id="RYN16350.1"/>
    </source>
</evidence>
<feature type="region of interest" description="Disordered" evidence="1">
    <location>
        <begin position="209"/>
        <end position="255"/>
    </location>
</feature>
<keyword evidence="2" id="KW-0732">Signal</keyword>
<feature type="signal peptide" evidence="2">
    <location>
        <begin position="1"/>
        <end position="24"/>
    </location>
</feature>
<feature type="compositionally biased region" description="Polar residues" evidence="1">
    <location>
        <begin position="236"/>
        <end position="255"/>
    </location>
</feature>
<proteinExistence type="predicted"/>
<dbReference type="EMBL" id="PDXB01000076">
    <property type="protein sequence ID" value="RYN16350.1"/>
    <property type="molecule type" value="Genomic_DNA"/>
</dbReference>
<evidence type="ECO:0000256" key="2">
    <source>
        <dbReference type="SAM" id="SignalP"/>
    </source>
</evidence>
<organism evidence="3 4">
    <name type="scientific">Alternaria tenuissima</name>
    <dbReference type="NCBI Taxonomy" id="119927"/>
    <lineage>
        <taxon>Eukaryota</taxon>
        <taxon>Fungi</taxon>
        <taxon>Dikarya</taxon>
        <taxon>Ascomycota</taxon>
        <taxon>Pezizomycotina</taxon>
        <taxon>Dothideomycetes</taxon>
        <taxon>Pleosporomycetidae</taxon>
        <taxon>Pleosporales</taxon>
        <taxon>Pleosporineae</taxon>
        <taxon>Pleosporaceae</taxon>
        <taxon>Alternaria</taxon>
        <taxon>Alternaria sect. Alternaria</taxon>
        <taxon>Alternaria alternata complex</taxon>
    </lineage>
</organism>
<dbReference type="Proteomes" id="UP000292340">
    <property type="component" value="Unassembled WGS sequence"/>
</dbReference>
<feature type="chain" id="PRO_5044210407" evidence="2">
    <location>
        <begin position="25"/>
        <end position="605"/>
    </location>
</feature>
<dbReference type="AlphaFoldDB" id="A0AB37W0P6"/>
<feature type="region of interest" description="Disordered" evidence="1">
    <location>
        <begin position="104"/>
        <end position="195"/>
    </location>
</feature>
<reference evidence="3" key="2">
    <citation type="journal article" date="2019" name="bioRxiv">
        <title>Genomics, evolutionary history and diagnostics of the Alternaria alternata species group including apple and Asian pear pathotypes.</title>
        <authorList>
            <person name="Armitage A.D."/>
            <person name="Cockerton H.M."/>
            <person name="Sreenivasaprasad S."/>
            <person name="Woodhall J.W."/>
            <person name="Lane C.R."/>
            <person name="Harrison R.J."/>
            <person name="Clarkson J.P."/>
        </authorList>
    </citation>
    <scope>NUCLEOTIDE SEQUENCE</scope>
    <source>
        <strain evidence="3">FERA 1164</strain>
    </source>
</reference>
<accession>A0AB37W0P6</accession>
<protein>
    <submittedName>
        <fullName evidence="3">Uncharacterized protein</fullName>
    </submittedName>
</protein>